<comment type="caution">
    <text evidence="1">The sequence shown here is derived from an EMBL/GenBank/DDBJ whole genome shotgun (WGS) entry which is preliminary data.</text>
</comment>
<organism evidence="1 2">
    <name type="scientific">Aristolochia fimbriata</name>
    <name type="common">White veined hardy Dutchman's pipe vine</name>
    <dbReference type="NCBI Taxonomy" id="158543"/>
    <lineage>
        <taxon>Eukaryota</taxon>
        <taxon>Viridiplantae</taxon>
        <taxon>Streptophyta</taxon>
        <taxon>Embryophyta</taxon>
        <taxon>Tracheophyta</taxon>
        <taxon>Spermatophyta</taxon>
        <taxon>Magnoliopsida</taxon>
        <taxon>Magnoliidae</taxon>
        <taxon>Piperales</taxon>
        <taxon>Aristolochiaceae</taxon>
        <taxon>Aristolochia</taxon>
    </lineage>
</organism>
<proteinExistence type="predicted"/>
<name>A0AAV7DWU5_ARIFI</name>
<keyword evidence="2" id="KW-1185">Reference proteome</keyword>
<accession>A0AAV7DWU5</accession>
<sequence>MNNEASRQQHPVLAKLPPSFDAFLPGRAAAVAVQSLLNFPPARQLQRICDWVMSMSLGSSSSARGRFFRGELVGLPGEDRDGSERYGSSIGIIIDYLKIRYAMCWPIRNRIIK</sequence>
<reference evidence="1 2" key="1">
    <citation type="submission" date="2021-07" db="EMBL/GenBank/DDBJ databases">
        <title>The Aristolochia fimbriata genome: insights into angiosperm evolution, floral development and chemical biosynthesis.</title>
        <authorList>
            <person name="Jiao Y."/>
        </authorList>
    </citation>
    <scope>NUCLEOTIDE SEQUENCE [LARGE SCALE GENOMIC DNA]</scope>
    <source>
        <strain evidence="1">IBCAS-2021</strain>
        <tissue evidence="1">Leaf</tissue>
    </source>
</reference>
<dbReference type="Proteomes" id="UP000825729">
    <property type="component" value="Unassembled WGS sequence"/>
</dbReference>
<evidence type="ECO:0000313" key="2">
    <source>
        <dbReference type="Proteomes" id="UP000825729"/>
    </source>
</evidence>
<protein>
    <submittedName>
        <fullName evidence="1">Uncharacterized protein</fullName>
    </submittedName>
</protein>
<evidence type="ECO:0000313" key="1">
    <source>
        <dbReference type="EMBL" id="KAG9440500.1"/>
    </source>
</evidence>
<dbReference type="EMBL" id="JAINDJ010000008">
    <property type="protein sequence ID" value="KAG9440500.1"/>
    <property type="molecule type" value="Genomic_DNA"/>
</dbReference>
<dbReference type="AlphaFoldDB" id="A0AAV7DWU5"/>
<gene>
    <name evidence="1" type="ORF">H6P81_020665</name>
</gene>